<keyword evidence="2" id="KW-1185">Reference proteome</keyword>
<proteinExistence type="predicted"/>
<dbReference type="NCBIfam" id="NF046062">
    <property type="entry name" value="citrull_CtlX"/>
    <property type="match status" value="1"/>
</dbReference>
<dbReference type="Pfam" id="PF19420">
    <property type="entry name" value="DDAH_eukar"/>
    <property type="match status" value="1"/>
</dbReference>
<gene>
    <name evidence="1" type="ORF">SAMN05421788_103416</name>
</gene>
<dbReference type="InterPro" id="IPR014541">
    <property type="entry name" value="Amdntrnsf_FN0238"/>
</dbReference>
<evidence type="ECO:0000313" key="1">
    <source>
        <dbReference type="EMBL" id="SIT08948.1"/>
    </source>
</evidence>
<reference evidence="2" key="1">
    <citation type="submission" date="2017-01" db="EMBL/GenBank/DDBJ databases">
        <authorList>
            <person name="Varghese N."/>
            <person name="Submissions S."/>
        </authorList>
    </citation>
    <scope>NUCLEOTIDE SEQUENCE [LARGE SCALE GENOMIC DNA]</scope>
    <source>
        <strain evidence="2">DSM 21054</strain>
    </source>
</reference>
<dbReference type="EMBL" id="FTOR01000003">
    <property type="protein sequence ID" value="SIT08948.1"/>
    <property type="molecule type" value="Genomic_DNA"/>
</dbReference>
<name>A0A173MKS1_9BACT</name>
<dbReference type="Gene3D" id="3.75.10.10">
    <property type="entry name" value="L-arginine/glycine Amidinotransferase, Chain A"/>
    <property type="match status" value="1"/>
</dbReference>
<dbReference type="PIRSF" id="PIRSF028188">
    <property type="entry name" value="Amdntrnsf_FN0238"/>
    <property type="match status" value="1"/>
</dbReference>
<dbReference type="KEGG" id="fln:FLA_4110"/>
<dbReference type="SUPFAM" id="SSF55909">
    <property type="entry name" value="Pentein"/>
    <property type="match status" value="1"/>
</dbReference>
<accession>A0A173MKS1</accession>
<organism evidence="1 2">
    <name type="scientific">Filimonas lacunae</name>
    <dbReference type="NCBI Taxonomy" id="477680"/>
    <lineage>
        <taxon>Bacteria</taxon>
        <taxon>Pseudomonadati</taxon>
        <taxon>Bacteroidota</taxon>
        <taxon>Chitinophagia</taxon>
        <taxon>Chitinophagales</taxon>
        <taxon>Chitinophagaceae</taxon>
        <taxon>Filimonas</taxon>
    </lineage>
</organism>
<dbReference type="PANTHER" id="PTHR43224">
    <property type="entry name" value="AMIDINOTRANSFERASE"/>
    <property type="match status" value="1"/>
</dbReference>
<dbReference type="Proteomes" id="UP000186917">
    <property type="component" value="Unassembled WGS sequence"/>
</dbReference>
<protein>
    <recommendedName>
        <fullName evidence="3">Amidinotransferase</fullName>
    </recommendedName>
</protein>
<sequence length="299" mass="34050">MQTTNHLLMIRPVQFTYNEQTAVNNAFQQTGKQENAQEKALEEFDRFAAVLQKNGIKVTVINDTPQPHTPDSIFPNNWISFHEGRICLYPMYAPNRRQERKPAVIAQMQEACGPLPILDFSYYELQNVFLEGTGSMVLDRVNRKAYACLSPRTNERLFRTYCEQMNYTPVVFHATDANGQQIYHTNVVMCIGSLFAVICLDAIPDEGERQYVVEQLKSNHKEIIDISLDQMNHFAGNMLQVHSRALETCLIMSTQAYQSLTEEQIKQLGVYNNIIHSPLDTIETNGGGSARCMLAEVFD</sequence>
<evidence type="ECO:0008006" key="3">
    <source>
        <dbReference type="Google" id="ProtNLM"/>
    </source>
</evidence>
<dbReference type="STRING" id="477680.SAMN05421788_103416"/>
<dbReference type="AlphaFoldDB" id="A0A173MKS1"/>
<evidence type="ECO:0000313" key="2">
    <source>
        <dbReference type="Proteomes" id="UP000186917"/>
    </source>
</evidence>
<dbReference type="PANTHER" id="PTHR43224:SF1">
    <property type="entry name" value="AMIDINOTRANSFERASE"/>
    <property type="match status" value="1"/>
</dbReference>